<protein>
    <submittedName>
        <fullName evidence="6">Flagellar basal body P-ring formation protein FlgA</fullName>
    </submittedName>
</protein>
<organism evidence="6 7">
    <name type="scientific">Belnapia mucosa</name>
    <dbReference type="NCBI Taxonomy" id="2804532"/>
    <lineage>
        <taxon>Bacteria</taxon>
        <taxon>Pseudomonadati</taxon>
        <taxon>Pseudomonadota</taxon>
        <taxon>Alphaproteobacteria</taxon>
        <taxon>Acetobacterales</taxon>
        <taxon>Roseomonadaceae</taxon>
        <taxon>Belnapia</taxon>
    </lineage>
</organism>
<accession>A0ABS1UXB2</accession>
<gene>
    <name evidence="6" type="primary">flgA</name>
    <name evidence="6" type="ORF">JMJ55_02165</name>
</gene>
<dbReference type="Gene3D" id="2.30.30.760">
    <property type="match status" value="1"/>
</dbReference>
<dbReference type="PANTHER" id="PTHR36307:SF1">
    <property type="entry name" value="FLAGELLA BASAL BODY P-RING FORMATION PROTEIN FLGA"/>
    <property type="match status" value="1"/>
</dbReference>
<comment type="caution">
    <text evidence="6">The sequence shown here is derived from an EMBL/GenBank/DDBJ whole genome shotgun (WGS) entry which is preliminary data.</text>
</comment>
<dbReference type="PANTHER" id="PTHR36307">
    <property type="entry name" value="FLAGELLA BASAL BODY P-RING FORMATION PROTEIN FLGA"/>
    <property type="match status" value="1"/>
</dbReference>
<dbReference type="InterPro" id="IPR017585">
    <property type="entry name" value="SAF_FlgA"/>
</dbReference>
<dbReference type="InterPro" id="IPR013974">
    <property type="entry name" value="SAF"/>
</dbReference>
<evidence type="ECO:0000256" key="3">
    <source>
        <dbReference type="ARBA" id="ARBA00022764"/>
    </source>
</evidence>
<keyword evidence="6" id="KW-0969">Cilium</keyword>
<proteinExistence type="predicted"/>
<dbReference type="EMBL" id="JAEUXJ010000001">
    <property type="protein sequence ID" value="MBL6454109.1"/>
    <property type="molecule type" value="Genomic_DNA"/>
</dbReference>
<keyword evidence="3" id="KW-0574">Periplasm</keyword>
<evidence type="ECO:0000259" key="5">
    <source>
        <dbReference type="SMART" id="SM00858"/>
    </source>
</evidence>
<keyword evidence="6" id="KW-0282">Flagellum</keyword>
<feature type="chain" id="PRO_5046033807" evidence="4">
    <location>
        <begin position="18"/>
        <end position="312"/>
    </location>
</feature>
<dbReference type="SMART" id="SM00858">
    <property type="entry name" value="SAF"/>
    <property type="match status" value="1"/>
</dbReference>
<keyword evidence="7" id="KW-1185">Reference proteome</keyword>
<feature type="signal peptide" evidence="4">
    <location>
        <begin position="1"/>
        <end position="17"/>
    </location>
</feature>
<evidence type="ECO:0000313" key="6">
    <source>
        <dbReference type="EMBL" id="MBL6454109.1"/>
    </source>
</evidence>
<dbReference type="CDD" id="cd11614">
    <property type="entry name" value="SAF_CpaB_FlgA_like"/>
    <property type="match status" value="1"/>
</dbReference>
<keyword evidence="2 4" id="KW-0732">Signal</keyword>
<dbReference type="RefSeq" id="WP_202823839.1">
    <property type="nucleotide sequence ID" value="NZ_JAEUXJ010000001.1"/>
</dbReference>
<evidence type="ECO:0000256" key="4">
    <source>
        <dbReference type="SAM" id="SignalP"/>
    </source>
</evidence>
<feature type="domain" description="SAF" evidence="5">
    <location>
        <begin position="179"/>
        <end position="241"/>
    </location>
</feature>
<evidence type="ECO:0000313" key="7">
    <source>
        <dbReference type="Proteomes" id="UP000606490"/>
    </source>
</evidence>
<evidence type="ECO:0000256" key="1">
    <source>
        <dbReference type="ARBA" id="ARBA00004418"/>
    </source>
</evidence>
<evidence type="ECO:0000256" key="2">
    <source>
        <dbReference type="ARBA" id="ARBA00022729"/>
    </source>
</evidence>
<comment type="subcellular location">
    <subcellularLocation>
        <location evidence="1">Periplasm</location>
    </subcellularLocation>
</comment>
<dbReference type="InterPro" id="IPR039246">
    <property type="entry name" value="Flagellar_FlgA"/>
</dbReference>
<name>A0ABS1UXB2_9PROT</name>
<dbReference type="NCBIfam" id="TIGR03170">
    <property type="entry name" value="flgA_cterm"/>
    <property type="match status" value="1"/>
</dbReference>
<reference evidence="6 7" key="1">
    <citation type="submission" date="2021-01" db="EMBL/GenBank/DDBJ databases">
        <title>Belnapia mucosa sp. nov. and Belnapia arida sp. nov., isolated from the Tabernas Desert (Almeria, Spain).</title>
        <authorList>
            <person name="Molina-Menor E."/>
            <person name="Vidal-Verdu A."/>
            <person name="Calonge A."/>
            <person name="Satari L."/>
            <person name="Pereto Magraner J."/>
            <person name="Porcar Miralles M."/>
        </authorList>
    </citation>
    <scope>NUCLEOTIDE SEQUENCE [LARGE SCALE GENOMIC DNA]</scope>
    <source>
        <strain evidence="6 7">T6</strain>
    </source>
</reference>
<dbReference type="Pfam" id="PF13144">
    <property type="entry name" value="ChapFlgA"/>
    <property type="match status" value="1"/>
</dbReference>
<sequence>MRALLLPLLLLADPAAAQTLIQARPQVVLEEPVLRLGDVFEGAGPQTARPIGTAPAPGQRLVLEAAQLQALARAHGLAWRPASPYERVVLERPGRALAREEIEAVLRGELLRLGLDPEAELELGPLASPMVPPGAPPRLGLEGAGFDLATGRFAATLSVLAEGMAPLRLRLASRAVATAPALAATRRLLPGEVIRPGDLRPLRLRAERLRPGLAERPDQVIGQQLHRAVAAGAPLALADLGPPTLIEKNALVTMLVEAPGLSLAAQGRALEAAPRGGLVPVMNLASRSVVEGEVVGPGRVRVAMGATPLRAP</sequence>
<keyword evidence="6" id="KW-0966">Cell projection</keyword>
<dbReference type="Proteomes" id="UP000606490">
    <property type="component" value="Unassembled WGS sequence"/>
</dbReference>
<dbReference type="Gene3D" id="3.90.1210.10">
    <property type="entry name" value="Antifreeze-like/N-acetylneuraminic acid synthase C-terminal domain"/>
    <property type="match status" value="1"/>
</dbReference>